<name>A0A0S2DP90_LYSEN</name>
<keyword evidence="8 11" id="KW-0067">ATP-binding</keyword>
<dbReference type="FunFam" id="3.40.50.300:FF:000056">
    <property type="entry name" value="Cell division ATP-binding protein FtsE"/>
    <property type="match status" value="1"/>
</dbReference>
<dbReference type="PANTHER" id="PTHR24220">
    <property type="entry name" value="IMPORT ATP-BINDING PROTEIN"/>
    <property type="match status" value="1"/>
</dbReference>
<accession>A0A0S2DP90</accession>
<evidence type="ECO:0000256" key="5">
    <source>
        <dbReference type="ARBA" id="ARBA00022475"/>
    </source>
</evidence>
<dbReference type="STRING" id="69.GLE_4915"/>
<feature type="domain" description="ABC transporter" evidence="13">
    <location>
        <begin position="48"/>
        <end position="272"/>
    </location>
</feature>
<evidence type="ECO:0000256" key="10">
    <source>
        <dbReference type="ARBA" id="ARBA00023306"/>
    </source>
</evidence>
<dbReference type="NCBIfam" id="TIGR02673">
    <property type="entry name" value="FtsE"/>
    <property type="match status" value="1"/>
</dbReference>
<keyword evidence="6 11" id="KW-0132">Cell division</keyword>
<evidence type="ECO:0000256" key="3">
    <source>
        <dbReference type="ARBA" id="ARBA00005417"/>
    </source>
</evidence>
<dbReference type="EMBL" id="CP013140">
    <property type="protein sequence ID" value="ALN60256.1"/>
    <property type="molecule type" value="Genomic_DNA"/>
</dbReference>
<evidence type="ECO:0000256" key="12">
    <source>
        <dbReference type="SAM" id="MobiDB-lite"/>
    </source>
</evidence>
<dbReference type="InterPro" id="IPR003593">
    <property type="entry name" value="AAA+_ATPase"/>
</dbReference>
<dbReference type="Pfam" id="PF00005">
    <property type="entry name" value="ABC_tran"/>
    <property type="match status" value="1"/>
</dbReference>
<evidence type="ECO:0000313" key="15">
    <source>
        <dbReference type="Proteomes" id="UP000061569"/>
    </source>
</evidence>
<keyword evidence="10 11" id="KW-0131">Cell cycle</keyword>
<evidence type="ECO:0000256" key="11">
    <source>
        <dbReference type="RuleBase" id="RU365094"/>
    </source>
</evidence>
<evidence type="ECO:0000256" key="1">
    <source>
        <dbReference type="ARBA" id="ARBA00002579"/>
    </source>
</evidence>
<organism evidence="14 15">
    <name type="scientific">Lysobacter enzymogenes</name>
    <dbReference type="NCBI Taxonomy" id="69"/>
    <lineage>
        <taxon>Bacteria</taxon>
        <taxon>Pseudomonadati</taxon>
        <taxon>Pseudomonadota</taxon>
        <taxon>Gammaproteobacteria</taxon>
        <taxon>Lysobacterales</taxon>
        <taxon>Lysobacteraceae</taxon>
        <taxon>Lysobacter</taxon>
    </lineage>
</organism>
<dbReference type="Proteomes" id="UP000061569">
    <property type="component" value="Chromosome"/>
</dbReference>
<evidence type="ECO:0000256" key="7">
    <source>
        <dbReference type="ARBA" id="ARBA00022741"/>
    </source>
</evidence>
<evidence type="ECO:0000256" key="8">
    <source>
        <dbReference type="ARBA" id="ARBA00022840"/>
    </source>
</evidence>
<dbReference type="InterPro" id="IPR005286">
    <property type="entry name" value="Cell_div_FtsE"/>
</dbReference>
<dbReference type="GO" id="GO:0022857">
    <property type="term" value="F:transmembrane transporter activity"/>
    <property type="evidence" value="ECO:0007669"/>
    <property type="project" value="TreeGrafter"/>
</dbReference>
<reference evidence="14 15" key="1">
    <citation type="submission" date="2015-11" db="EMBL/GenBank/DDBJ databases">
        <title>Genome sequences of Lysobacter enzymogenes strain C3 and Lysobacter antibioticus ATCC 29479.</title>
        <authorList>
            <person name="Kobayashi D.Y."/>
        </authorList>
    </citation>
    <scope>NUCLEOTIDE SEQUENCE [LARGE SCALE GENOMIC DNA]</scope>
    <source>
        <strain evidence="14 15">C3</strain>
    </source>
</reference>
<dbReference type="PANTHER" id="PTHR24220:SF470">
    <property type="entry name" value="CELL DIVISION ATP-BINDING PROTEIN FTSE"/>
    <property type="match status" value="1"/>
</dbReference>
<evidence type="ECO:0000256" key="6">
    <source>
        <dbReference type="ARBA" id="ARBA00022618"/>
    </source>
</evidence>
<dbReference type="InterPro" id="IPR027417">
    <property type="entry name" value="P-loop_NTPase"/>
</dbReference>
<dbReference type="GO" id="GO:0051301">
    <property type="term" value="P:cell division"/>
    <property type="evidence" value="ECO:0007669"/>
    <property type="project" value="UniProtKB-UniRule"/>
</dbReference>
<evidence type="ECO:0000256" key="4">
    <source>
        <dbReference type="ARBA" id="ARBA00020019"/>
    </source>
</evidence>
<dbReference type="GO" id="GO:0005524">
    <property type="term" value="F:ATP binding"/>
    <property type="evidence" value="ECO:0007669"/>
    <property type="project" value="UniProtKB-UniRule"/>
</dbReference>
<dbReference type="SUPFAM" id="SSF52540">
    <property type="entry name" value="P-loop containing nucleoside triphosphate hydrolases"/>
    <property type="match status" value="1"/>
</dbReference>
<comment type="function">
    <text evidence="1">Part of the ABC transporter FtsEX involved in cellular division. Important for assembly or stability of the septal ring.</text>
</comment>
<dbReference type="InterPro" id="IPR015854">
    <property type="entry name" value="ABC_transpr_LolD-like"/>
</dbReference>
<evidence type="ECO:0000313" key="14">
    <source>
        <dbReference type="EMBL" id="ALN60256.1"/>
    </source>
</evidence>
<comment type="subunit">
    <text evidence="11">Homodimer. Forms a membrane-associated complex with FtsX.</text>
</comment>
<dbReference type="KEGG" id="lez:GLE_4915"/>
<dbReference type="AlphaFoldDB" id="A0A0S2DP90"/>
<feature type="compositionally biased region" description="Polar residues" evidence="12">
    <location>
        <begin position="22"/>
        <end position="38"/>
    </location>
</feature>
<keyword evidence="9 11" id="KW-0472">Membrane</keyword>
<dbReference type="SMART" id="SM00382">
    <property type="entry name" value="AAA"/>
    <property type="match status" value="1"/>
</dbReference>
<keyword evidence="5 11" id="KW-1003">Cell membrane</keyword>
<evidence type="ECO:0000259" key="13">
    <source>
        <dbReference type="PROSITE" id="PS50893"/>
    </source>
</evidence>
<dbReference type="PROSITE" id="PS00211">
    <property type="entry name" value="ABC_TRANSPORTER_1"/>
    <property type="match status" value="1"/>
</dbReference>
<gene>
    <name evidence="11 14" type="primary">ftsE</name>
    <name evidence="14" type="ORF">GLE_4915</name>
</gene>
<keyword evidence="7 11" id="KW-0547">Nucleotide-binding</keyword>
<comment type="similarity">
    <text evidence="3 11">Belongs to the ABC transporter superfamily.</text>
</comment>
<dbReference type="InterPro" id="IPR003439">
    <property type="entry name" value="ABC_transporter-like_ATP-bd"/>
</dbReference>
<comment type="subcellular location">
    <subcellularLocation>
        <location evidence="11">Cell inner membrane</location>
        <topology evidence="11">Peripheral membrane protein</topology>
        <orientation evidence="11">Cytoplasmic side</orientation>
    </subcellularLocation>
    <subcellularLocation>
        <location evidence="2">Cell membrane</location>
        <topology evidence="2">Peripheral membrane protein</topology>
    </subcellularLocation>
</comment>
<dbReference type="GO" id="GO:0005886">
    <property type="term" value="C:plasma membrane"/>
    <property type="evidence" value="ECO:0007669"/>
    <property type="project" value="UniProtKB-SubCell"/>
</dbReference>
<proteinExistence type="inferred from homology"/>
<dbReference type="Gene3D" id="3.40.50.300">
    <property type="entry name" value="P-loop containing nucleotide triphosphate hydrolases"/>
    <property type="match status" value="1"/>
</dbReference>
<sequence length="272" mass="29354">MRCSGSSRARPILDEAAPAAARTQTEPPRRTPMSSGDSLCDTSAMTVLRFDNVSKRYSSGHEALSEVSFEVAAGEMLFVTGHSGAGKSTLLKLIHLSERPSRGAVVFADKNLLKVRGRRIALHRRDVGVVFQDHRLLADRSVADNVALPLLLRGLRRGDIGRRVRSALEKVGLGARATALPGELSAGEQQRVGIARAIIGEPRLLVADEPTGNLDPTLSAEIMALFQSLPERGTSVLIASHDLALVKRMKKRVLVLNHGRLVDDIAPEDLAE</sequence>
<dbReference type="InterPro" id="IPR017871">
    <property type="entry name" value="ABC_transporter-like_CS"/>
</dbReference>
<dbReference type="PATRIC" id="fig|69.6.peg.4845"/>
<dbReference type="GO" id="GO:0016887">
    <property type="term" value="F:ATP hydrolysis activity"/>
    <property type="evidence" value="ECO:0007669"/>
    <property type="project" value="InterPro"/>
</dbReference>
<evidence type="ECO:0000256" key="2">
    <source>
        <dbReference type="ARBA" id="ARBA00004202"/>
    </source>
</evidence>
<evidence type="ECO:0000256" key="9">
    <source>
        <dbReference type="ARBA" id="ARBA00023136"/>
    </source>
</evidence>
<feature type="region of interest" description="Disordered" evidence="12">
    <location>
        <begin position="1"/>
        <end position="38"/>
    </location>
</feature>
<protein>
    <recommendedName>
        <fullName evidence="4 11">Cell division ATP-binding protein FtsE</fullName>
    </recommendedName>
</protein>
<dbReference type="PROSITE" id="PS50893">
    <property type="entry name" value="ABC_TRANSPORTER_2"/>
    <property type="match status" value="1"/>
</dbReference>